<gene>
    <name evidence="1" type="ORF">COCCADRAFT_101076</name>
</gene>
<dbReference type="EMBL" id="KI964660">
    <property type="protein sequence ID" value="EUC31501.1"/>
    <property type="molecule type" value="Genomic_DNA"/>
</dbReference>
<sequence>FYQSFTGVGGEKDGGYVVLYFQRHWAWCTVYGCCRLTRLVYTPLSYAIPSYCVFCVLRCRNTSQMYTPFAHVVCC</sequence>
<evidence type="ECO:0000313" key="2">
    <source>
        <dbReference type="Proteomes" id="UP000053841"/>
    </source>
</evidence>
<dbReference type="AlphaFoldDB" id="W6YJL9"/>
<accession>W6YJL9</accession>
<proteinExistence type="predicted"/>
<organism evidence="1 2">
    <name type="scientific">Cochliobolus carbonum (strain 26-R-13)</name>
    <name type="common">Maize leaf spot fungus</name>
    <name type="synonym">Bipolaris zeicola</name>
    <dbReference type="NCBI Taxonomy" id="930089"/>
    <lineage>
        <taxon>Eukaryota</taxon>
        <taxon>Fungi</taxon>
        <taxon>Dikarya</taxon>
        <taxon>Ascomycota</taxon>
        <taxon>Pezizomycotina</taxon>
        <taxon>Dothideomycetes</taxon>
        <taxon>Pleosporomycetidae</taxon>
        <taxon>Pleosporales</taxon>
        <taxon>Pleosporineae</taxon>
        <taxon>Pleosporaceae</taxon>
        <taxon>Bipolaris</taxon>
    </lineage>
</organism>
<protein>
    <submittedName>
        <fullName evidence="1">Uncharacterized protein</fullName>
    </submittedName>
</protein>
<reference evidence="1 2" key="1">
    <citation type="journal article" date="2013" name="PLoS Genet.">
        <title>Comparative genome structure, secondary metabolite, and effector coding capacity across Cochliobolus pathogens.</title>
        <authorList>
            <person name="Condon B.J."/>
            <person name="Leng Y."/>
            <person name="Wu D."/>
            <person name="Bushley K.E."/>
            <person name="Ohm R.A."/>
            <person name="Otillar R."/>
            <person name="Martin J."/>
            <person name="Schackwitz W."/>
            <person name="Grimwood J."/>
            <person name="MohdZainudin N."/>
            <person name="Xue C."/>
            <person name="Wang R."/>
            <person name="Manning V.A."/>
            <person name="Dhillon B."/>
            <person name="Tu Z.J."/>
            <person name="Steffenson B.J."/>
            <person name="Salamov A."/>
            <person name="Sun H."/>
            <person name="Lowry S."/>
            <person name="LaButti K."/>
            <person name="Han J."/>
            <person name="Copeland A."/>
            <person name="Lindquist E."/>
            <person name="Barry K."/>
            <person name="Schmutz J."/>
            <person name="Baker S.E."/>
            <person name="Ciuffetti L.M."/>
            <person name="Grigoriev I.V."/>
            <person name="Zhong S."/>
            <person name="Turgeon B.G."/>
        </authorList>
    </citation>
    <scope>NUCLEOTIDE SEQUENCE [LARGE SCALE GENOMIC DNA]</scope>
    <source>
        <strain evidence="1 2">26-R-13</strain>
    </source>
</reference>
<dbReference type="GeneID" id="19142293"/>
<dbReference type="HOGENOM" id="CLU_2677669_0_0_1"/>
<evidence type="ECO:0000313" key="1">
    <source>
        <dbReference type="EMBL" id="EUC31501.1"/>
    </source>
</evidence>
<feature type="non-terminal residue" evidence="1">
    <location>
        <position position="1"/>
    </location>
</feature>
<dbReference type="Proteomes" id="UP000053841">
    <property type="component" value="Unassembled WGS sequence"/>
</dbReference>
<keyword evidence="2" id="KW-1185">Reference proteome</keyword>
<name>W6YJL9_COCC2</name>
<dbReference type="RefSeq" id="XP_007714183.1">
    <property type="nucleotide sequence ID" value="XM_007715993.1"/>
</dbReference>
<dbReference type="KEGG" id="bze:COCCADRAFT_101076"/>